<evidence type="ECO:0000256" key="2">
    <source>
        <dbReference type="ARBA" id="ARBA00007131"/>
    </source>
</evidence>
<proteinExistence type="inferred from homology"/>
<dbReference type="Pfam" id="PF00456">
    <property type="entry name" value="Transketolase_N"/>
    <property type="match status" value="1"/>
</dbReference>
<dbReference type="InterPro" id="IPR029061">
    <property type="entry name" value="THDP-binding"/>
</dbReference>
<evidence type="ECO:0000256" key="1">
    <source>
        <dbReference type="ARBA" id="ARBA00001964"/>
    </source>
</evidence>
<evidence type="ECO:0000256" key="3">
    <source>
        <dbReference type="ARBA" id="ARBA00022679"/>
    </source>
</evidence>
<sequence length="275" mass="30597">MKPSVEELKNIAKSLRKTSLEMIYTAQSGHPGGSLSAADLMAALYFREMQVDPKNPKWADRDRFILSKGHVCPIQYSALAHKGFFPYEEIYTLRKEGSILQGHPDMKRTPGIDISTGSLGQGLSAGVGMALAGKMDKKGYRTYVLLGDGECQEGQIWEAAQTAVKYQLDNLVVFVDDNRLQCDGVCEDIMPTQDLEKKFESFGFETQRIDGHNMEALVDMFDSIRENKNGKPKCIVLDTVKGKGVSFMEDVVGWHGKAPNKEQYEQAIQEVEGGF</sequence>
<evidence type="ECO:0000313" key="7">
    <source>
        <dbReference type="EMBL" id="SDJ00012.1"/>
    </source>
</evidence>
<gene>
    <name evidence="7" type="ORF">SAMN05421804_10641</name>
</gene>
<dbReference type="InterPro" id="IPR005474">
    <property type="entry name" value="Transketolase_N"/>
</dbReference>
<comment type="similarity">
    <text evidence="2">Belongs to the transketolase family.</text>
</comment>
<feature type="domain" description="Transketolase N-terminal" evidence="6">
    <location>
        <begin position="9"/>
        <end position="265"/>
    </location>
</feature>
<protein>
    <submittedName>
        <fullName evidence="7">Transketolase</fullName>
    </submittedName>
</protein>
<accession>A0A1G8Q5H3</accession>
<dbReference type="SUPFAM" id="SSF52518">
    <property type="entry name" value="Thiamin diphosphate-binding fold (THDP-binding)"/>
    <property type="match status" value="1"/>
</dbReference>
<name>A0A1G8Q5H3_9CLOT</name>
<dbReference type="Proteomes" id="UP000183255">
    <property type="component" value="Unassembled WGS sequence"/>
</dbReference>
<evidence type="ECO:0000256" key="5">
    <source>
        <dbReference type="ARBA" id="ARBA00023052"/>
    </source>
</evidence>
<dbReference type="CDD" id="cd02012">
    <property type="entry name" value="TPP_TK"/>
    <property type="match status" value="1"/>
</dbReference>
<keyword evidence="3" id="KW-0808">Transferase</keyword>
<comment type="cofactor">
    <cofactor evidence="1">
        <name>thiamine diphosphate</name>
        <dbReference type="ChEBI" id="CHEBI:58937"/>
    </cofactor>
</comment>
<dbReference type="GO" id="GO:0016740">
    <property type="term" value="F:transferase activity"/>
    <property type="evidence" value="ECO:0007669"/>
    <property type="project" value="UniProtKB-KW"/>
</dbReference>
<dbReference type="Gene3D" id="3.40.50.970">
    <property type="match status" value="1"/>
</dbReference>
<evidence type="ECO:0000256" key="4">
    <source>
        <dbReference type="ARBA" id="ARBA00022723"/>
    </source>
</evidence>
<dbReference type="EMBL" id="FNDZ01000006">
    <property type="protein sequence ID" value="SDJ00012.1"/>
    <property type="molecule type" value="Genomic_DNA"/>
</dbReference>
<dbReference type="InterPro" id="IPR049557">
    <property type="entry name" value="Transketolase_CS"/>
</dbReference>
<keyword evidence="4" id="KW-0479">Metal-binding</keyword>
<dbReference type="PROSITE" id="PS00801">
    <property type="entry name" value="TRANSKETOLASE_1"/>
    <property type="match status" value="1"/>
</dbReference>
<evidence type="ECO:0000313" key="8">
    <source>
        <dbReference type="Proteomes" id="UP000183255"/>
    </source>
</evidence>
<evidence type="ECO:0000259" key="6">
    <source>
        <dbReference type="Pfam" id="PF00456"/>
    </source>
</evidence>
<dbReference type="GO" id="GO:0046872">
    <property type="term" value="F:metal ion binding"/>
    <property type="evidence" value="ECO:0007669"/>
    <property type="project" value="UniProtKB-KW"/>
</dbReference>
<keyword evidence="5" id="KW-0786">Thiamine pyrophosphate</keyword>
<dbReference type="AlphaFoldDB" id="A0A1G8Q5H3"/>
<dbReference type="PANTHER" id="PTHR47514:SF1">
    <property type="entry name" value="TRANSKETOLASE N-TERMINAL SECTION-RELATED"/>
    <property type="match status" value="1"/>
</dbReference>
<dbReference type="PANTHER" id="PTHR47514">
    <property type="entry name" value="TRANSKETOLASE N-TERMINAL SECTION-RELATED"/>
    <property type="match status" value="1"/>
</dbReference>
<reference evidence="7 8" key="1">
    <citation type="submission" date="2016-10" db="EMBL/GenBank/DDBJ databases">
        <authorList>
            <person name="de Groot N.N."/>
        </authorList>
    </citation>
    <scope>NUCLEOTIDE SEQUENCE [LARGE SCALE GENOMIC DNA]</scope>
    <source>
        <strain evidence="7 8">CGMCC 1.5058</strain>
    </source>
</reference>
<organism evidence="7 8">
    <name type="scientific">Proteiniclasticum ruminis</name>
    <dbReference type="NCBI Taxonomy" id="398199"/>
    <lineage>
        <taxon>Bacteria</taxon>
        <taxon>Bacillati</taxon>
        <taxon>Bacillota</taxon>
        <taxon>Clostridia</taxon>
        <taxon>Eubacteriales</taxon>
        <taxon>Clostridiaceae</taxon>
        <taxon>Proteiniclasticum</taxon>
    </lineage>
</organism>